<evidence type="ECO:0000313" key="2">
    <source>
        <dbReference type="Proteomes" id="UP000724584"/>
    </source>
</evidence>
<protein>
    <submittedName>
        <fullName evidence="1">Uncharacterized protein</fullName>
    </submittedName>
</protein>
<organism evidence="1 2">
    <name type="scientific">Chaetomium tenue</name>
    <dbReference type="NCBI Taxonomy" id="1854479"/>
    <lineage>
        <taxon>Eukaryota</taxon>
        <taxon>Fungi</taxon>
        <taxon>Dikarya</taxon>
        <taxon>Ascomycota</taxon>
        <taxon>Pezizomycotina</taxon>
        <taxon>Sordariomycetes</taxon>
        <taxon>Sordariomycetidae</taxon>
        <taxon>Sordariales</taxon>
        <taxon>Chaetomiaceae</taxon>
        <taxon>Chaetomium</taxon>
    </lineage>
</organism>
<reference evidence="1 2" key="1">
    <citation type="journal article" date="2021" name="Nat. Commun.">
        <title>Genetic determinants of endophytism in the Arabidopsis root mycobiome.</title>
        <authorList>
            <person name="Mesny F."/>
            <person name="Miyauchi S."/>
            <person name="Thiergart T."/>
            <person name="Pickel B."/>
            <person name="Atanasova L."/>
            <person name="Karlsson M."/>
            <person name="Huettel B."/>
            <person name="Barry K.W."/>
            <person name="Haridas S."/>
            <person name="Chen C."/>
            <person name="Bauer D."/>
            <person name="Andreopoulos W."/>
            <person name="Pangilinan J."/>
            <person name="LaButti K."/>
            <person name="Riley R."/>
            <person name="Lipzen A."/>
            <person name="Clum A."/>
            <person name="Drula E."/>
            <person name="Henrissat B."/>
            <person name="Kohler A."/>
            <person name="Grigoriev I.V."/>
            <person name="Martin F.M."/>
            <person name="Hacquard S."/>
        </authorList>
    </citation>
    <scope>NUCLEOTIDE SEQUENCE [LARGE SCALE GENOMIC DNA]</scope>
    <source>
        <strain evidence="1 2">MPI-SDFR-AT-0079</strain>
    </source>
</reference>
<name>A0ACB7NZK5_9PEZI</name>
<proteinExistence type="predicted"/>
<comment type="caution">
    <text evidence="1">The sequence shown here is derived from an EMBL/GenBank/DDBJ whole genome shotgun (WGS) entry which is preliminary data.</text>
</comment>
<accession>A0ACB7NZK5</accession>
<evidence type="ECO:0000313" key="1">
    <source>
        <dbReference type="EMBL" id="KAH6623636.1"/>
    </source>
</evidence>
<dbReference type="EMBL" id="JAGIZQ010000006">
    <property type="protein sequence ID" value="KAH6623636.1"/>
    <property type="molecule type" value="Genomic_DNA"/>
</dbReference>
<dbReference type="Proteomes" id="UP000724584">
    <property type="component" value="Unassembled WGS sequence"/>
</dbReference>
<gene>
    <name evidence="1" type="ORF">F5144DRAFT_368402</name>
</gene>
<sequence length="614" mass="65603">MTVSSTLHSGPVVVLTSTRTVLTLPDDTLLLAPATILISLATGKIVSVAPEVLPRSLFPPDTVYQDYSPKLLLPGLVDAHVHLNEPGRTEWEGFNTGTKAAASGGVTTVVDMPLNAIPPTTTLMGFKEKLAASQGQCWVDVGFYGGVVPGNADELLPLVEAGVRGFKGFLIDSGVEEFPAVSAKDIALAMTTLRDTPTTLMFHAEMLPPVAASVGDTVQQSDSPAQPTGELDSYSTFLDSRPPVFETCAVEEILSMAHLAPQLHLHIVHLSATECVPILRKARQDGINITAETCFHYLGLASDNIPDGDTRHKCCPPIRSQTNQDKLWDELADPNGCIKTIVSDHSPCTPELKLLPPHLQTIYQDGPRPAIRHFDSGIDMTPPEGEKQKEGVAAIDSVISVTPLEAEQGKEEGKGALSTNPSINASALPNEEKRAALTADSAVDVTLPQQEQKEVEPPVVDSTPQTNPAANDKTQGDFFAAWGGISSVGLGLPILHTTAAERAARGDAAPGILDIVRMCSQATARQVGLAHRKGGLRAGMDADVCVFDDADVWTLRAGDMRWKNRVSPWEGHTFQGRVHETWVRGRRVFQLGGENAGFVGGLPVGEALVERRTE</sequence>
<keyword evidence="2" id="KW-1185">Reference proteome</keyword>